<feature type="region of interest" description="Disordered" evidence="1">
    <location>
        <begin position="32"/>
        <end position="58"/>
    </location>
</feature>
<feature type="domain" description="Helicase-associated" evidence="2">
    <location>
        <begin position="138"/>
        <end position="197"/>
    </location>
</feature>
<comment type="caution">
    <text evidence="3">The sequence shown here is derived from an EMBL/GenBank/DDBJ whole genome shotgun (WGS) entry which is preliminary data.</text>
</comment>
<accession>A0ABQ2MDA3</accession>
<organism evidence="3 4">
    <name type="scientific">Citricoccus zhacaiensis</name>
    <dbReference type="NCBI Taxonomy" id="489142"/>
    <lineage>
        <taxon>Bacteria</taxon>
        <taxon>Bacillati</taxon>
        <taxon>Actinomycetota</taxon>
        <taxon>Actinomycetes</taxon>
        <taxon>Micrococcales</taxon>
        <taxon>Micrococcaceae</taxon>
        <taxon>Citricoccus</taxon>
    </lineage>
</organism>
<evidence type="ECO:0000256" key="1">
    <source>
        <dbReference type="SAM" id="MobiDB-lite"/>
    </source>
</evidence>
<dbReference type="InterPro" id="IPR005114">
    <property type="entry name" value="Helicase_assoc"/>
</dbReference>
<sequence length="220" mass="26319">MSDRGVSAAVIARLNDVNPEYVREYVRRRGEALRGGPAPTRLALHDRPRPRPSNWPDPDRRWRARLEELDRFLQEHQRRPHARRSDDSRQTGSEWSLAHWLITQRSHHRAERLPLHRERGLDRVLPSWRLDDRSIENESNWRLRLVELLRFLHDHGRFPQHTDMPGDQEKSLAVWVYAQQSAYRAGTLEPERLQWLDRQVPRWRPVREQEERQGSSNSTP</sequence>
<dbReference type="Proteomes" id="UP000642509">
    <property type="component" value="Unassembled WGS sequence"/>
</dbReference>
<reference evidence="4" key="1">
    <citation type="journal article" date="2019" name="Int. J. Syst. Evol. Microbiol.">
        <title>The Global Catalogue of Microorganisms (GCM) 10K type strain sequencing project: providing services to taxonomists for standard genome sequencing and annotation.</title>
        <authorList>
            <consortium name="The Broad Institute Genomics Platform"/>
            <consortium name="The Broad Institute Genome Sequencing Center for Infectious Disease"/>
            <person name="Wu L."/>
            <person name="Ma J."/>
        </authorList>
    </citation>
    <scope>NUCLEOTIDE SEQUENCE [LARGE SCALE GENOMIC DNA]</scope>
    <source>
        <strain evidence="4">CGMCC 1.7064</strain>
    </source>
</reference>
<gene>
    <name evidence="3" type="ORF">GCM10010977_33170</name>
</gene>
<dbReference type="Gene3D" id="6.10.140.530">
    <property type="match status" value="2"/>
</dbReference>
<protein>
    <recommendedName>
        <fullName evidence="2">Helicase-associated domain-containing protein</fullName>
    </recommendedName>
</protein>
<evidence type="ECO:0000313" key="3">
    <source>
        <dbReference type="EMBL" id="GGO49999.1"/>
    </source>
</evidence>
<keyword evidence="4" id="KW-1185">Reference proteome</keyword>
<evidence type="ECO:0000259" key="2">
    <source>
        <dbReference type="Pfam" id="PF03457"/>
    </source>
</evidence>
<name>A0ABQ2MDA3_9MICC</name>
<proteinExistence type="predicted"/>
<dbReference type="EMBL" id="BMLQ01000016">
    <property type="protein sequence ID" value="GGO49999.1"/>
    <property type="molecule type" value="Genomic_DNA"/>
</dbReference>
<evidence type="ECO:0000313" key="4">
    <source>
        <dbReference type="Proteomes" id="UP000642509"/>
    </source>
</evidence>
<dbReference type="Pfam" id="PF03457">
    <property type="entry name" value="HA"/>
    <property type="match status" value="1"/>
</dbReference>